<dbReference type="SUPFAM" id="SSF56672">
    <property type="entry name" value="DNA/RNA polymerases"/>
    <property type="match status" value="1"/>
</dbReference>
<dbReference type="Gene3D" id="3.30.420.10">
    <property type="entry name" value="Ribonuclease H-like superfamily/Ribonuclease H"/>
    <property type="match status" value="1"/>
</dbReference>
<keyword evidence="2" id="KW-1133">Transmembrane helix</keyword>
<comment type="caution">
    <text evidence="6">The sequence shown here is derived from an EMBL/GenBank/DDBJ whole genome shotgun (WGS) entry which is preliminary data.</text>
</comment>
<dbReference type="InterPro" id="IPR043502">
    <property type="entry name" value="DNA/RNA_pol_sf"/>
</dbReference>
<keyword evidence="6" id="KW-0695">RNA-directed DNA polymerase</keyword>
<feature type="transmembrane region" description="Helical" evidence="2">
    <location>
        <begin position="2962"/>
        <end position="2984"/>
    </location>
</feature>
<evidence type="ECO:0000313" key="6">
    <source>
        <dbReference type="EMBL" id="OLQ13485.1"/>
    </source>
</evidence>
<protein>
    <submittedName>
        <fullName evidence="6">LINE-1 reverse transcriptase-like</fullName>
    </submittedName>
</protein>
<dbReference type="InterPro" id="IPR036397">
    <property type="entry name" value="RNaseH_sf"/>
</dbReference>
<feature type="compositionally biased region" description="Basic and acidic residues" evidence="1">
    <location>
        <begin position="1019"/>
        <end position="1030"/>
    </location>
</feature>
<feature type="transmembrane region" description="Helical" evidence="2">
    <location>
        <begin position="2996"/>
        <end position="3015"/>
    </location>
</feature>
<evidence type="ECO:0000256" key="2">
    <source>
        <dbReference type="SAM" id="Phobius"/>
    </source>
</evidence>
<dbReference type="Gene3D" id="3.90.70.80">
    <property type="match status" value="1"/>
</dbReference>
<dbReference type="InterPro" id="IPR036691">
    <property type="entry name" value="Endo/exonu/phosph_ase_sf"/>
</dbReference>
<dbReference type="SUPFAM" id="SSF54001">
    <property type="entry name" value="Cysteine proteinases"/>
    <property type="match status" value="1"/>
</dbReference>
<dbReference type="InterPro" id="IPR012337">
    <property type="entry name" value="RNaseH-like_sf"/>
</dbReference>
<feature type="region of interest" description="Disordered" evidence="1">
    <location>
        <begin position="296"/>
        <end position="356"/>
    </location>
</feature>
<feature type="transmembrane region" description="Helical" evidence="2">
    <location>
        <begin position="2746"/>
        <end position="2766"/>
    </location>
</feature>
<feature type="compositionally biased region" description="Basic and acidic residues" evidence="1">
    <location>
        <begin position="333"/>
        <end position="344"/>
    </location>
</feature>
<keyword evidence="2" id="KW-0812">Transmembrane</keyword>
<dbReference type="PROSITE" id="PS50878">
    <property type="entry name" value="RT_POL"/>
    <property type="match status" value="1"/>
</dbReference>
<feature type="domain" description="Reverse transcriptase" evidence="4">
    <location>
        <begin position="1937"/>
        <end position="2200"/>
    </location>
</feature>
<feature type="transmembrane region" description="Helical" evidence="2">
    <location>
        <begin position="2926"/>
        <end position="2950"/>
    </location>
</feature>
<dbReference type="EMBL" id="LSRX01000027">
    <property type="protein sequence ID" value="OLQ13485.1"/>
    <property type="molecule type" value="Genomic_DNA"/>
</dbReference>
<dbReference type="Proteomes" id="UP000186817">
    <property type="component" value="Unassembled WGS sequence"/>
</dbReference>
<feature type="region of interest" description="Disordered" evidence="1">
    <location>
        <begin position="3088"/>
        <end position="3114"/>
    </location>
</feature>
<keyword evidence="6" id="KW-0548">Nucleotidyltransferase</keyword>
<dbReference type="CDD" id="cd22744">
    <property type="entry name" value="OTU"/>
    <property type="match status" value="1"/>
</dbReference>
<dbReference type="SUPFAM" id="SSF53098">
    <property type="entry name" value="Ribonuclease H-like"/>
    <property type="match status" value="1"/>
</dbReference>
<accession>A0A1Q9F1D2</accession>
<feature type="transmembrane region" description="Helical" evidence="2">
    <location>
        <begin position="3027"/>
        <end position="3045"/>
    </location>
</feature>
<sequence length="3319" mass="363955">MATSRSSLRRTTLDALALHESVTPDRWCVTRSDLIYLRQEVWRAIQCGKIRPLDVSDLFLPSDDQYGPNIHTVNTQYIMPVTDEAGKVSWALMQHPDGLDCDLFISHAWQEGVFEFLSKVLHSWPLGSQNVWCCMLANPQNLDIGSYLQSPSSSPFARALQASTCVLVVPNRHRSIYTPSETVEILEVDIEVFLEDDFEYEAGSKGHESSSVEFLIGCVWAAGGVAQDTSRMRRLVGYDGQRVGEAKNPGPGMESEQFALLISLMQVLIQMVTKLMGGDGEVAGLVSKANSALTSLTKTTEPAPSPQVRSVSLQEEPEQPWTKVSRKRRRRKDALPPEPPDKGNGKGKNKGGTGAAATAALPSANKQGGASAGPRGKGVGEAARKVELQAAAVQTEGAWRLRPEDWTGKAVTMEELAEYKGKGESLFILAKDKEEAEVLSVMAGNVQSSLLIIWRDDDGGIQLPFWRGGTASLLRVSVHKSQVTGVALPALKGERTTVKKIVVMPTVVLRVILVKQMVSAEVWKQASEAFRKFVVARAPSVKDMWGSATESKHGPTLVALTRVAQDQAEALLQRSGQGGLFWEPTARTLGDRTFAVRWIDKEEGETDTLYLQRCLSTKPLLGLVLGRRQLGERVNQAEVKVARSWRLPGTPREWTQDTVLDLLKDSGLTDVTITSRMTRKGMVTWFLRAACQEDVVALKVEDGAKTCFYYVLPANPSHQGPAKRTPLPYEGVFPLRGEQFKLVPGTAQVLPQAPPDGAKEESQAKRQAVTQRAAPDGTEVIEVDRDGNCLPAALAKAIAWHKNSTKVTSALQLRAELVAYMTRKRDLFKDFWDGRNTNDEAGILPNFEAYLKEAAGDGKYMGHLELEAACRLFNLTVFVIPVVAEQAPTRHGSGSFPVALRYEVAGNGSIGHYDLLLPKDKDRGYPSVVSNIQEIGESKGGRGGGSNEPSEAAWTIYTVNTAGAHVPAGRMGRGLTGSEVSAAAARRAELPPKAPVPDPLPASSSSERAPRSTAASGRGDGRVSRDTEDARRTGMNRMAALFAAGAAGKSSGNVSSADAQDGDADSQDLDNVVEAKRPAQDKRGRRMTWRCKFCSFVTRPTAHHAYVSFMRQTHLRKWHPDRKAQWTSLHKWNFQVIPDAAAACSGSSKVLWQCKHCTAGIVGVPCGSRAQDCALYLAAVRHCKREHPEAPKGWYKRTKHNNHAKATCAKRASGVARHVLRLKAGAFGDHDVVKFHIPFLGKQGKKPRKSAIALVCKKCGSYGATPTSLMQYPCDVSRMPVGRKRTALVQKLRGALEADCDLDLKRGAQSVLDIFEEVTERLKAARAQAAKEDGSAEHQLKAVAWPFLVEGATDFRIRFVCVRCHWFAAKRGQFKDVTCTGAGKRRRSAQKDKLTELAGIEDPTGSAAQLVLKYLGVEYTVHGGRNQASNVLALAKDCRLDVLLLQETRLPRDSYVSFAQLAGKYGWHVHIHDQVVGTDGRHKWGAITMARWPVEALNASEVLPPGRGGLLRVWRPAQRPLLLFNLYLSASSRSEAGALLEDLLTFAAGTGEACIMAGDYNLTQTQWPVSAACALGRWRAADEMILGDAPPPPTHRLENGDYGRCLDYAIGTEGLIFAHRGQERGPADHDLVFYDVLLAGAPPCPAVFPRRRKLAEHGVDAQDWQRVWQEHSLAFHEALGAGDIDGAWCLLSDAAEMAIGCEPRGIKRSQAAIPRPLTATSTKAPTHQSIRERRLRRLVRRVREHLRGTGDEAEKRVRHGKILGTAREFGLLPTAALRGRPCLEFILQAAEQEAEVQATRTSTGRKARWMEQVQLDYAKAAKWVTRELPRQPTADMEADWTAPLATHEKLSAARRDWEAQWTQTDNSAQGDTRQFVATFLQARPPEPDDTVFVTAAEVKRRVEKSRRKATGMDGWSAQALLQLPDEFFVEVSTLWRAMLEWRTVPSTWKDIRVALLAKPEGGFRPLSIGAILWRALASVCCGRLREWTQTWASVELQGGLAARGTHGVHDPLLADLELSQSQAGELYGIKTDLKRCFDNVRPQQALAVCQHLGMPASLVALIADYYKEQRRFLVINGQADRRPIHVACGLQQGCPFSVLLVNAVAQVWVAAVTQQVEQVVIRIFLDDRTVWTKLRGQAAVDRLLTVVAAGAPVDDHFGMQVHPGKKVSFAYTNAGRHCLGAHAEQLGAAATTFKLLGVVYSMEKGRVIPHVEALTDKIKLRCERIAGLAKSLQMRRVLLRTTVISLIAWAGPWQKYAQVSLKTWISLADRALWQGHRPRARSRFLGFAVIGGADASVDFNLAFEVVRHEWHRAEAAALGHTVPSQPGPRWSEVCKRWGWSYSDGQLTTLFGLFVPGLHTLRAVKLVAKQAWQQELWDTDARTDGSGPLGRRVPVLSGLRKFAENASRNAMRVAAACPHDGIALDRAGVPNFCECGSENPSARHLAFDCPLRPNELPRGTQFEERLLVKLLTLPLQSSEESFAWEPELLAAMDKATASNTTILAATDGGCLVKAGLELFQRAAWAVVVRSGGTTTTVSGLVQGGEQTPAAAERTAIQFLLRHVRRAQCHVTLFVDNQAAVRRLHRAWLQGFWQGPLERFWREAAEGLHEAVSVAWIPSHGKKAQWTAPAGVETWEARELNDLADRACAAQLAALMPGWSETVDEFSRATAWSFEAAQNTLAVTEDYSTRVGAVYGSALFQVEAQQNRNRNRSIYTRLWCGYEAYRAHEEGKTIFIARASNNKQLRHALIWGSLSGLLGMICGLWSWHIKIKPIPLYIFVVAACISANINHNSCRKFLNRIGAMAVGVIFVHWRTVAEGMPAYAAFVEQRLLLLAGLTLFLMLEVDRVNGEAIMEEAKHLSCGFSGSIVQATCSKHADAVRIFREIGEKTVDVDYAIHVLLAAGMSSPTLREIARRGIDVRGAGHAEIALPFVALVPLTCETLWSIYCGFVYRQDIDEGDVPLWLIHSSHSITVAARLGMLLLLWQKPREERCFILKMMSKIVAVYLAIICPLVAVWETQQSKVGAYRWWFPLPLTVYTSMFGMACLGMKRLAFLPFCGTVFVQLFLARGGGCCVLPSAVHPWTPVRVETDSDIDSSGPAVPQQATPDLELGPEWGRAGEGGLEAWPLYHRDDRQNDDDDDDDDACDTARLSEAQSEGVLVLLEPDSQEAVAEADGSGRTVLHLCRRPSATWPDSAQAAEATCSHGVCLGQVMHSGSALITFLQDRKVDLQVEGEDCTPAEEEACLEQGANCAQAPETADDAAAGAVPGEAVKADAPKRASRSGDVAAIGPSGSKAILRHVICHMLVKGSLGWVGWITLTM</sequence>
<dbReference type="Gene3D" id="3.60.10.10">
    <property type="entry name" value="Endonuclease/exonuclease/phosphatase"/>
    <property type="match status" value="1"/>
</dbReference>
<organism evidence="6 7">
    <name type="scientific">Symbiodinium microadriaticum</name>
    <name type="common">Dinoflagellate</name>
    <name type="synonym">Zooxanthella microadriatica</name>
    <dbReference type="NCBI Taxonomy" id="2951"/>
    <lineage>
        <taxon>Eukaryota</taxon>
        <taxon>Sar</taxon>
        <taxon>Alveolata</taxon>
        <taxon>Dinophyceae</taxon>
        <taxon>Suessiales</taxon>
        <taxon>Symbiodiniaceae</taxon>
        <taxon>Symbiodinium</taxon>
    </lineage>
</organism>
<feature type="region of interest" description="Disordered" evidence="1">
    <location>
        <begin position="3259"/>
        <end position="3284"/>
    </location>
</feature>
<keyword evidence="2" id="KW-0472">Membrane</keyword>
<feature type="compositionally biased region" description="Low complexity" evidence="1">
    <location>
        <begin position="1046"/>
        <end position="1059"/>
    </location>
</feature>
<feature type="domain" description="OTU" evidence="3">
    <location>
        <begin position="778"/>
        <end position="919"/>
    </location>
</feature>
<dbReference type="Pfam" id="PF00078">
    <property type="entry name" value="RVT_1"/>
    <property type="match status" value="1"/>
</dbReference>
<feature type="compositionally biased region" description="Polar residues" evidence="1">
    <location>
        <begin position="296"/>
        <end position="313"/>
    </location>
</feature>
<evidence type="ECO:0000256" key="1">
    <source>
        <dbReference type="SAM" id="MobiDB-lite"/>
    </source>
</evidence>
<evidence type="ECO:0000259" key="3">
    <source>
        <dbReference type="PROSITE" id="PS50802"/>
    </source>
</evidence>
<dbReference type="OrthoDB" id="426857at2759"/>
<dbReference type="PROSITE" id="PS50879">
    <property type="entry name" value="RNASE_H_1"/>
    <property type="match status" value="1"/>
</dbReference>
<dbReference type="InterPro" id="IPR005135">
    <property type="entry name" value="Endo/exonuclease/phosphatase"/>
</dbReference>
<dbReference type="SUPFAM" id="SSF56219">
    <property type="entry name" value="DNase I-like"/>
    <property type="match status" value="1"/>
</dbReference>
<dbReference type="InterPro" id="IPR038765">
    <property type="entry name" value="Papain-like_cys_pep_sf"/>
</dbReference>
<feature type="region of interest" description="Disordered" evidence="1">
    <location>
        <begin position="748"/>
        <end position="776"/>
    </location>
</feature>
<proteinExistence type="predicted"/>
<dbReference type="Pfam" id="PF02338">
    <property type="entry name" value="OTU"/>
    <property type="match status" value="1"/>
</dbReference>
<feature type="compositionally biased region" description="Low complexity" evidence="1">
    <location>
        <begin position="1001"/>
        <end position="1016"/>
    </location>
</feature>
<keyword evidence="7" id="KW-1185">Reference proteome</keyword>
<dbReference type="OMA" id="KPREERC"/>
<dbReference type="GO" id="GO:0003964">
    <property type="term" value="F:RNA-directed DNA polymerase activity"/>
    <property type="evidence" value="ECO:0007669"/>
    <property type="project" value="UniProtKB-KW"/>
</dbReference>
<dbReference type="PANTHER" id="PTHR19446">
    <property type="entry name" value="REVERSE TRANSCRIPTASES"/>
    <property type="match status" value="1"/>
</dbReference>
<feature type="domain" description="RNase H type-1" evidence="5">
    <location>
        <begin position="2497"/>
        <end position="2651"/>
    </location>
</feature>
<reference evidence="6 7" key="1">
    <citation type="submission" date="2016-02" db="EMBL/GenBank/DDBJ databases">
        <title>Genome analysis of coral dinoflagellate symbionts highlights evolutionary adaptations to a symbiotic lifestyle.</title>
        <authorList>
            <person name="Aranda M."/>
            <person name="Li Y."/>
            <person name="Liew Y.J."/>
            <person name="Baumgarten S."/>
            <person name="Simakov O."/>
            <person name="Wilson M."/>
            <person name="Piel J."/>
            <person name="Ashoor H."/>
            <person name="Bougouffa S."/>
            <person name="Bajic V.B."/>
            <person name="Ryu T."/>
            <person name="Ravasi T."/>
            <person name="Bayer T."/>
            <person name="Micklem G."/>
            <person name="Kim H."/>
            <person name="Bhak J."/>
            <person name="Lajeunesse T.C."/>
            <person name="Voolstra C.R."/>
        </authorList>
    </citation>
    <scope>NUCLEOTIDE SEQUENCE [LARGE SCALE GENOMIC DNA]</scope>
    <source>
        <strain evidence="6 7">CCMP2467</strain>
    </source>
</reference>
<dbReference type="GO" id="GO:0004523">
    <property type="term" value="F:RNA-DNA hybrid ribonuclease activity"/>
    <property type="evidence" value="ECO:0007669"/>
    <property type="project" value="InterPro"/>
</dbReference>
<dbReference type="InterPro" id="IPR003323">
    <property type="entry name" value="OTU_dom"/>
</dbReference>
<name>A0A1Q9F1D2_SYMMI</name>
<gene>
    <name evidence="6" type="ORF">AK812_SmicGene2522</name>
</gene>
<dbReference type="PROSITE" id="PS50802">
    <property type="entry name" value="OTU"/>
    <property type="match status" value="1"/>
</dbReference>
<dbReference type="InterPro" id="IPR002156">
    <property type="entry name" value="RNaseH_domain"/>
</dbReference>
<feature type="region of interest" description="Disordered" evidence="1">
    <location>
        <begin position="1046"/>
        <end position="1070"/>
    </location>
</feature>
<dbReference type="InterPro" id="IPR000477">
    <property type="entry name" value="RT_dom"/>
</dbReference>
<evidence type="ECO:0000259" key="4">
    <source>
        <dbReference type="PROSITE" id="PS50878"/>
    </source>
</evidence>
<feature type="region of interest" description="Disordered" evidence="1">
    <location>
        <begin position="968"/>
        <end position="1030"/>
    </location>
</feature>
<feature type="transmembrane region" description="Helical" evidence="2">
    <location>
        <begin position="2795"/>
        <end position="2814"/>
    </location>
</feature>
<evidence type="ECO:0000313" key="7">
    <source>
        <dbReference type="Proteomes" id="UP000186817"/>
    </source>
</evidence>
<feature type="compositionally biased region" description="Low complexity" evidence="1">
    <location>
        <begin position="3259"/>
        <end position="3269"/>
    </location>
</feature>
<evidence type="ECO:0000259" key="5">
    <source>
        <dbReference type="PROSITE" id="PS50879"/>
    </source>
</evidence>
<keyword evidence="6" id="KW-0808">Transferase</keyword>
<dbReference type="Pfam" id="PF03372">
    <property type="entry name" value="Exo_endo_phos"/>
    <property type="match status" value="1"/>
</dbReference>
<dbReference type="GO" id="GO:0003676">
    <property type="term" value="F:nucleic acid binding"/>
    <property type="evidence" value="ECO:0007669"/>
    <property type="project" value="InterPro"/>
</dbReference>